<feature type="transmembrane region" description="Helical" evidence="2">
    <location>
        <begin position="58"/>
        <end position="91"/>
    </location>
</feature>
<keyword evidence="2" id="KW-1133">Transmembrane helix</keyword>
<reference evidence="4" key="1">
    <citation type="journal article" date="2019" name="Int. J. Syst. Evol. Microbiol.">
        <title>The Global Catalogue of Microorganisms (GCM) 10K type strain sequencing project: providing services to taxonomists for standard genome sequencing and annotation.</title>
        <authorList>
            <consortium name="The Broad Institute Genomics Platform"/>
            <consortium name="The Broad Institute Genome Sequencing Center for Infectious Disease"/>
            <person name="Wu L."/>
            <person name="Ma J."/>
        </authorList>
    </citation>
    <scope>NUCLEOTIDE SEQUENCE [LARGE SCALE GENOMIC DNA]</scope>
    <source>
        <strain evidence="4">NBRC 108725</strain>
    </source>
</reference>
<evidence type="ECO:0000256" key="1">
    <source>
        <dbReference type="SAM" id="MobiDB-lite"/>
    </source>
</evidence>
<evidence type="ECO:0000313" key="4">
    <source>
        <dbReference type="Proteomes" id="UP001321498"/>
    </source>
</evidence>
<dbReference type="RefSeq" id="WP_286276530.1">
    <property type="nucleotide sequence ID" value="NZ_AP027731.1"/>
</dbReference>
<sequence>MSGGSSSADRGTRRRRVVGILVAVLSAAAMGAGIAGLFSSPGCDGTSAAPCNPAVPLYTAAVVAGIALAVLSSFIGAGFLAFALTCLALGAGSVVGGLSQDMGAFPSTSGSAGSFSASSRSVSGSGSALRPRPGEQRSPG</sequence>
<gene>
    <name evidence="3" type="ORF">GCM10025866_23820</name>
</gene>
<feature type="region of interest" description="Disordered" evidence="1">
    <location>
        <begin position="107"/>
        <end position="140"/>
    </location>
</feature>
<name>A0ABN6XQM4_9MICO</name>
<evidence type="ECO:0000256" key="2">
    <source>
        <dbReference type="SAM" id="Phobius"/>
    </source>
</evidence>
<organism evidence="3 4">
    <name type="scientific">Naasia aerilata</name>
    <dbReference type="NCBI Taxonomy" id="1162966"/>
    <lineage>
        <taxon>Bacteria</taxon>
        <taxon>Bacillati</taxon>
        <taxon>Actinomycetota</taxon>
        <taxon>Actinomycetes</taxon>
        <taxon>Micrococcales</taxon>
        <taxon>Microbacteriaceae</taxon>
        <taxon>Naasia</taxon>
    </lineage>
</organism>
<feature type="compositionally biased region" description="Low complexity" evidence="1">
    <location>
        <begin position="107"/>
        <end position="128"/>
    </location>
</feature>
<evidence type="ECO:0000313" key="3">
    <source>
        <dbReference type="EMBL" id="BDZ46473.1"/>
    </source>
</evidence>
<keyword evidence="2" id="KW-0472">Membrane</keyword>
<feature type="transmembrane region" description="Helical" evidence="2">
    <location>
        <begin position="17"/>
        <end position="38"/>
    </location>
</feature>
<proteinExistence type="predicted"/>
<keyword evidence="4" id="KW-1185">Reference proteome</keyword>
<dbReference type="Proteomes" id="UP001321498">
    <property type="component" value="Chromosome"/>
</dbReference>
<accession>A0ABN6XQM4</accession>
<protein>
    <submittedName>
        <fullName evidence="3">Uncharacterized protein</fullName>
    </submittedName>
</protein>
<dbReference type="EMBL" id="AP027731">
    <property type="protein sequence ID" value="BDZ46473.1"/>
    <property type="molecule type" value="Genomic_DNA"/>
</dbReference>
<keyword evidence="2" id="KW-0812">Transmembrane</keyword>